<reference evidence="1" key="1">
    <citation type="journal article" date="2021" name="Environ. Microbiol.">
        <title>Gene family expansions and transcriptome signatures uncover fungal adaptations to wood decay.</title>
        <authorList>
            <person name="Hage H."/>
            <person name="Miyauchi S."/>
            <person name="Viragh M."/>
            <person name="Drula E."/>
            <person name="Min B."/>
            <person name="Chaduli D."/>
            <person name="Navarro D."/>
            <person name="Favel A."/>
            <person name="Norest M."/>
            <person name="Lesage-Meessen L."/>
            <person name="Balint B."/>
            <person name="Merenyi Z."/>
            <person name="de Eugenio L."/>
            <person name="Morin E."/>
            <person name="Martinez A.T."/>
            <person name="Baldrian P."/>
            <person name="Stursova M."/>
            <person name="Martinez M.J."/>
            <person name="Novotny C."/>
            <person name="Magnuson J.K."/>
            <person name="Spatafora J.W."/>
            <person name="Maurice S."/>
            <person name="Pangilinan J."/>
            <person name="Andreopoulos W."/>
            <person name="LaButti K."/>
            <person name="Hundley H."/>
            <person name="Na H."/>
            <person name="Kuo A."/>
            <person name="Barry K."/>
            <person name="Lipzen A."/>
            <person name="Henrissat B."/>
            <person name="Riley R."/>
            <person name="Ahrendt S."/>
            <person name="Nagy L.G."/>
            <person name="Grigoriev I.V."/>
            <person name="Martin F."/>
            <person name="Rosso M.N."/>
        </authorList>
    </citation>
    <scope>NUCLEOTIDE SEQUENCE</scope>
    <source>
        <strain evidence="1">CBS 384.51</strain>
    </source>
</reference>
<dbReference type="EMBL" id="MU274922">
    <property type="protein sequence ID" value="KAI0086700.1"/>
    <property type="molecule type" value="Genomic_DNA"/>
</dbReference>
<gene>
    <name evidence="1" type="ORF">BDY19DRAFT_908119</name>
</gene>
<accession>A0ACB8TXI3</accession>
<comment type="caution">
    <text evidence="1">The sequence shown here is derived from an EMBL/GenBank/DDBJ whole genome shotgun (WGS) entry which is preliminary data.</text>
</comment>
<dbReference type="Proteomes" id="UP001055072">
    <property type="component" value="Unassembled WGS sequence"/>
</dbReference>
<evidence type="ECO:0000313" key="2">
    <source>
        <dbReference type="Proteomes" id="UP001055072"/>
    </source>
</evidence>
<organism evidence="1 2">
    <name type="scientific">Irpex rosettiformis</name>
    <dbReference type="NCBI Taxonomy" id="378272"/>
    <lineage>
        <taxon>Eukaryota</taxon>
        <taxon>Fungi</taxon>
        <taxon>Dikarya</taxon>
        <taxon>Basidiomycota</taxon>
        <taxon>Agaricomycotina</taxon>
        <taxon>Agaricomycetes</taxon>
        <taxon>Polyporales</taxon>
        <taxon>Irpicaceae</taxon>
        <taxon>Irpex</taxon>
    </lineage>
</organism>
<name>A0ACB8TXI3_9APHY</name>
<evidence type="ECO:0000313" key="1">
    <source>
        <dbReference type="EMBL" id="KAI0086700.1"/>
    </source>
</evidence>
<protein>
    <submittedName>
        <fullName evidence="1">Uncharacterized protein</fullName>
    </submittedName>
</protein>
<sequence length="1283" mass="145507">MFCMVAKQGNTTEDQATSAAWRERENGVGVVCLRGYTQVMQPIFGVPETWGPRGSMRPRGNTGDDGATSDGIMEQQRTGTPPMRGNEECSDESVEVSSEITGQLRTKRQQCGTRRSHQIARFEEDNEGARVVVVKSEPESRKRRVKFPQALYPGPLTIDHLKYNLPLVVFHSVEPASSVLSTSHPWTTRHKPNRYLVDTHGGRTRVFAAQATHPPVVFHSVEFIHGQSSVIHTVLRVQTGASTVQTTKTAHTIAKGTSDRQLRVISDKMSSRSLPPLSMPNLFDHPVVMWATETDVPGCQGLTLPVVEPMLSRQSRPNCWPPLPWQWFYTRFTRQDTYWTALCPTSVAYEGLLEALGNNELVEIRTTTGVGWRLSDVDGWQRLENLLQRLLSAMTAAWSLDFQTPLLVRIKQLSPWPLAYRYADVWPTRKQAKSATNTARAVFRLIIASITYASSLTPDDWLEFLHRRDVLTTEETNLIRRSPICQATDWISGEPYQRIRCILDMRTDFPLSFLEEVKRITERFNSPIWFYYGDSLTQRHTNPWYDAYLPSDADIRTSRSYGHTTTVMNWNDDGFGDTDYTQDAMASYVSRAGPSRTGWSPPTHEPPPATSPAQPKFPPLMSLPNSPDPSSPVSRRVVVVATAPTSHLRNSETRQHPGQTPAEFFAEVDREIVRRMGRMGEEERANVVSRMNQHKELQCPDRTHQCSVYIWHAETDGSLTRTYLPHEKWSKSFEETTTSQRRYNPVRNEFDICKALDPPAVTEEDDDYANWDHTPSSLGLSLEHDQGEELFTTVQHVGDPTSSASRGSTGGAQLEKTLTSERGLHTAAYIREHTDRPEVSARTSYARRRATEPIKSYPFTITKPTTASSILTAAVTSQSCTGTVNHALDPRHYSCRQSSPDSSIVGHVVDTPVARAIVYHLVVLTQYIGVNPSIAIPHHSDDDRPTAKTVRQILGCVHAEWDTQTMELARWVVSILSHHMLAVNAMATQLLDVDPRFPQRHPIRCRQDVIIRTWREHQGNRENLWYFVLPVRREDDNVPFIICLNDLTNVNYLLRSCSSSSMYTIASQLVQHGTPFKTLRLCQTVTQLPRTPPMPMFYDNVPLGLGTVPNGFVFGPDQYQEYEYMRNRVINSHHGRAARLALESNIDKAIVLQGPSGFHTRGDHLPVGGRDYVDDTLSRHQEDIICGVYRVLPENSNEGLGRSAWRSWWPSASTWAASGMSVNYWSLDNERWFKDRLKKIHEQQAQPYAANEWRNNLNRRHTNMANFRRNIRCLAIDSLPQPL</sequence>
<proteinExistence type="predicted"/>
<keyword evidence="2" id="KW-1185">Reference proteome</keyword>